<dbReference type="Gene3D" id="2.70.170.10">
    <property type="entry name" value="Neurotransmitter-gated ion-channel ligand-binding domain"/>
    <property type="match status" value="1"/>
</dbReference>
<feature type="disulfide bond" evidence="4">
    <location>
        <begin position="306"/>
        <end position="324"/>
    </location>
</feature>
<evidence type="ECO:0000256" key="2">
    <source>
        <dbReference type="ARBA" id="ARBA00023136"/>
    </source>
</evidence>
<dbReference type="SUPFAM" id="SSF63712">
    <property type="entry name" value="Nicotinic receptor ligand binding domain-like"/>
    <property type="match status" value="1"/>
</dbReference>
<comment type="subcellular location">
    <subcellularLocation>
        <location evidence="1">Membrane</location>
    </subcellularLocation>
</comment>
<dbReference type="EMBL" id="JAHLQT010027705">
    <property type="protein sequence ID" value="KAG7162372.1"/>
    <property type="molecule type" value="Genomic_DNA"/>
</dbReference>
<dbReference type="AlphaFoldDB" id="A0A8J5JQA9"/>
<evidence type="ECO:0000256" key="3">
    <source>
        <dbReference type="ARBA" id="ARBA00023157"/>
    </source>
</evidence>
<dbReference type="InterPro" id="IPR036055">
    <property type="entry name" value="LDL_receptor-like_sf"/>
</dbReference>
<dbReference type="SUPFAM" id="SSF57424">
    <property type="entry name" value="LDL receptor-like module"/>
    <property type="match status" value="1"/>
</dbReference>
<keyword evidence="3 4" id="KW-1015">Disulfide bond</keyword>
<dbReference type="Gene3D" id="4.10.400.10">
    <property type="entry name" value="Low-density Lipoprotein Receptor"/>
    <property type="match status" value="1"/>
</dbReference>
<evidence type="ECO:0000256" key="4">
    <source>
        <dbReference type="PROSITE-ProRule" id="PRU00124"/>
    </source>
</evidence>
<dbReference type="InterPro" id="IPR018000">
    <property type="entry name" value="Neurotransmitter_ion_chnl_CS"/>
</dbReference>
<evidence type="ECO:0000259" key="5">
    <source>
        <dbReference type="Pfam" id="PF02931"/>
    </source>
</evidence>
<dbReference type="CDD" id="cd00112">
    <property type="entry name" value="LDLa"/>
    <property type="match status" value="1"/>
</dbReference>
<dbReference type="InterPro" id="IPR036734">
    <property type="entry name" value="Neur_chan_lig-bd_sf"/>
</dbReference>
<dbReference type="SUPFAM" id="SSF49899">
    <property type="entry name" value="Concanavalin A-like lectins/glucanases"/>
    <property type="match status" value="1"/>
</dbReference>
<feature type="disulfide bond" evidence="4">
    <location>
        <begin position="299"/>
        <end position="311"/>
    </location>
</feature>
<dbReference type="PROSITE" id="PS00236">
    <property type="entry name" value="NEUROTR_ION_CHANNEL"/>
    <property type="match status" value="1"/>
</dbReference>
<dbReference type="PROSITE" id="PS50068">
    <property type="entry name" value="LDLRA_2"/>
    <property type="match status" value="1"/>
</dbReference>
<dbReference type="PROSITE" id="PS01209">
    <property type="entry name" value="LDLRA_1"/>
    <property type="match status" value="1"/>
</dbReference>
<feature type="domain" description="Neurotransmitter-gated ion-channel ligand-binding" evidence="5">
    <location>
        <begin position="340"/>
        <end position="496"/>
    </location>
</feature>
<dbReference type="InterPro" id="IPR002172">
    <property type="entry name" value="LDrepeatLR_classA_rpt"/>
</dbReference>
<keyword evidence="6" id="KW-0675">Receptor</keyword>
<dbReference type="Pfam" id="PF00057">
    <property type="entry name" value="Ldl_recept_a"/>
    <property type="match status" value="1"/>
</dbReference>
<dbReference type="Proteomes" id="UP000747542">
    <property type="component" value="Unassembled WGS sequence"/>
</dbReference>
<dbReference type="Gene3D" id="2.60.120.200">
    <property type="match status" value="1"/>
</dbReference>
<dbReference type="GO" id="GO:0016020">
    <property type="term" value="C:membrane"/>
    <property type="evidence" value="ECO:0007669"/>
    <property type="project" value="UniProtKB-SubCell"/>
</dbReference>
<keyword evidence="7" id="KW-1185">Reference proteome</keyword>
<feature type="non-terminal residue" evidence="6">
    <location>
        <position position="1"/>
    </location>
</feature>
<feature type="disulfide bond" evidence="4">
    <location>
        <begin position="318"/>
        <end position="333"/>
    </location>
</feature>
<accession>A0A8J5JQA9</accession>
<dbReference type="GO" id="GO:0005230">
    <property type="term" value="F:extracellular ligand-gated monoatomic ion channel activity"/>
    <property type="evidence" value="ECO:0007669"/>
    <property type="project" value="InterPro"/>
</dbReference>
<evidence type="ECO:0000313" key="6">
    <source>
        <dbReference type="EMBL" id="KAG7162372.1"/>
    </source>
</evidence>
<dbReference type="InterPro" id="IPR013320">
    <property type="entry name" value="ConA-like_dom_sf"/>
</dbReference>
<name>A0A8J5JQA9_HOMAM</name>
<dbReference type="InterPro" id="IPR023415">
    <property type="entry name" value="LDLR_class-A_CS"/>
</dbReference>
<dbReference type="InterPro" id="IPR016187">
    <property type="entry name" value="CTDL_fold"/>
</dbReference>
<keyword evidence="6" id="KW-0449">Lipoprotein</keyword>
<organism evidence="6 7">
    <name type="scientific">Homarus americanus</name>
    <name type="common">American lobster</name>
    <dbReference type="NCBI Taxonomy" id="6706"/>
    <lineage>
        <taxon>Eukaryota</taxon>
        <taxon>Metazoa</taxon>
        <taxon>Ecdysozoa</taxon>
        <taxon>Arthropoda</taxon>
        <taxon>Crustacea</taxon>
        <taxon>Multicrustacea</taxon>
        <taxon>Malacostraca</taxon>
        <taxon>Eumalacostraca</taxon>
        <taxon>Eucarida</taxon>
        <taxon>Decapoda</taxon>
        <taxon>Pleocyemata</taxon>
        <taxon>Astacidea</taxon>
        <taxon>Nephropoidea</taxon>
        <taxon>Nephropidae</taxon>
        <taxon>Homarus</taxon>
    </lineage>
</organism>
<dbReference type="SMART" id="SM00192">
    <property type="entry name" value="LDLa"/>
    <property type="match status" value="1"/>
</dbReference>
<reference evidence="6" key="1">
    <citation type="journal article" date="2021" name="Sci. Adv.">
        <title>The American lobster genome reveals insights on longevity, neural, and immune adaptations.</title>
        <authorList>
            <person name="Polinski J.M."/>
            <person name="Zimin A.V."/>
            <person name="Clark K.F."/>
            <person name="Kohn A.B."/>
            <person name="Sadowski N."/>
            <person name="Timp W."/>
            <person name="Ptitsyn A."/>
            <person name="Khanna P."/>
            <person name="Romanova D.Y."/>
            <person name="Williams P."/>
            <person name="Greenwood S.J."/>
            <person name="Moroz L.L."/>
            <person name="Walt D.R."/>
            <person name="Bodnar A.G."/>
        </authorList>
    </citation>
    <scope>NUCLEOTIDE SEQUENCE</scope>
    <source>
        <strain evidence="6">GMGI-L3</strain>
    </source>
</reference>
<sequence>WTVCVRLRLFHLSRLNTIFSYTTGEHYQEIMLGIDWPQSNLRLECCKYTGFMEMAVPLRLYTWHQICLSADMTKDVQYMIFDDLLHKVRGGGRFLLGQNYNPAADLMFIEAIHGDLADFRFYDVALSLENLKNFASCKPVMANHTSGGWTRVSDGKPLTWAKFAPGWENPTEEHSCMAVGAINFKYKWAASPCNILQCPICNFTSTPKLHLRGLCNLSKFDRFYSPYDYYNMKPVLEGLFLSRMTWNNNSWLIKSRLDGSVEARMKSNKPDDYPFGLHTWDVKGDACGQDQVQLLLTSCGITDFTCSDGSCIKKIKRCDQEVDCPDNTDELNCDVITFPEGYSAELAPPAVNSPLMSLRISLDITSIREFDILGFNLAIDIIQSIKWRDARLILRNLRQGDFPNEAKSFDKLWLPDILVKDGTYSPTDLQMRRVRLLVRRDADPLPDDDSNYSEDELYRGVNSTVKLVQQYTVIAMCQFLLYAYPFDSQRCSLVYSIPDQAVGKILLLQEEVKFTGERRLLEYELVNETLTARGNMSAAVQVCHV</sequence>
<dbReference type="Pfam" id="PF02931">
    <property type="entry name" value="Neur_chan_LBD"/>
    <property type="match status" value="1"/>
</dbReference>
<dbReference type="InterPro" id="IPR006202">
    <property type="entry name" value="Neur_chan_lig-bd"/>
</dbReference>
<gene>
    <name evidence="6" type="primary">Lrp1-L2</name>
    <name evidence="6" type="ORF">Hamer_G007894</name>
</gene>
<keyword evidence="2" id="KW-0472">Membrane</keyword>
<proteinExistence type="predicted"/>
<evidence type="ECO:0000256" key="1">
    <source>
        <dbReference type="ARBA" id="ARBA00004370"/>
    </source>
</evidence>
<comment type="caution">
    <text evidence="6">The sequence shown here is derived from an EMBL/GenBank/DDBJ whole genome shotgun (WGS) entry which is preliminary data.</text>
</comment>
<dbReference type="SUPFAM" id="SSF56436">
    <property type="entry name" value="C-type lectin-like"/>
    <property type="match status" value="1"/>
</dbReference>
<evidence type="ECO:0000313" key="7">
    <source>
        <dbReference type="Proteomes" id="UP000747542"/>
    </source>
</evidence>
<protein>
    <submittedName>
        <fullName evidence="6">Low-density lipoprotein receptor-related protein 1-like 2</fullName>
    </submittedName>
</protein>